<dbReference type="AlphaFoldDB" id="A0A7X6IAX4"/>
<evidence type="ECO:0000313" key="4">
    <source>
        <dbReference type="Proteomes" id="UP000534783"/>
    </source>
</evidence>
<dbReference type="RefSeq" id="WP_168059043.1">
    <property type="nucleotide sequence ID" value="NZ_VTOW01000001.1"/>
</dbReference>
<dbReference type="InterPro" id="IPR011990">
    <property type="entry name" value="TPR-like_helical_dom_sf"/>
</dbReference>
<dbReference type="SUPFAM" id="SSF52266">
    <property type="entry name" value="SGNH hydrolase"/>
    <property type="match status" value="1"/>
</dbReference>
<reference evidence="3 4" key="1">
    <citation type="journal article" date="2020" name="Nature">
        <title>Bacterial chemolithoautotrophy via manganese oxidation.</title>
        <authorList>
            <person name="Yu H."/>
            <person name="Leadbetter J.R."/>
        </authorList>
    </citation>
    <scope>NUCLEOTIDE SEQUENCE [LARGE SCALE GENOMIC DNA]</scope>
    <source>
        <strain evidence="3 4">Mn-1</strain>
    </source>
</reference>
<evidence type="ECO:0000313" key="3">
    <source>
        <dbReference type="EMBL" id="NKE70809.1"/>
    </source>
</evidence>
<dbReference type="PANTHER" id="PTHR12558">
    <property type="entry name" value="CELL DIVISION CYCLE 16,23,27"/>
    <property type="match status" value="1"/>
</dbReference>
<name>A0A7X6IAX4_9BACT</name>
<feature type="repeat" description="TPR" evidence="1">
    <location>
        <begin position="559"/>
        <end position="592"/>
    </location>
</feature>
<feature type="repeat" description="TPR" evidence="1">
    <location>
        <begin position="525"/>
        <end position="558"/>
    </location>
</feature>
<keyword evidence="2" id="KW-1133">Transmembrane helix</keyword>
<accession>A0A7X6IAX4</accession>
<dbReference type="Pfam" id="PF13432">
    <property type="entry name" value="TPR_16"/>
    <property type="match status" value="2"/>
</dbReference>
<keyword evidence="1" id="KW-0802">TPR repeat</keyword>
<dbReference type="Gene3D" id="3.40.50.1110">
    <property type="entry name" value="SGNH hydrolase"/>
    <property type="match status" value="1"/>
</dbReference>
<feature type="repeat" description="TPR" evidence="1">
    <location>
        <begin position="627"/>
        <end position="660"/>
    </location>
</feature>
<keyword evidence="2" id="KW-0812">Transmembrane</keyword>
<evidence type="ECO:0000256" key="2">
    <source>
        <dbReference type="SAM" id="Phobius"/>
    </source>
</evidence>
<dbReference type="Pfam" id="PF14559">
    <property type="entry name" value="TPR_19"/>
    <property type="match status" value="1"/>
</dbReference>
<feature type="transmembrane region" description="Helical" evidence="2">
    <location>
        <begin position="31"/>
        <end position="54"/>
    </location>
</feature>
<dbReference type="InterPro" id="IPR036514">
    <property type="entry name" value="SGNH_hydro_sf"/>
</dbReference>
<feature type="repeat" description="TPR" evidence="1">
    <location>
        <begin position="661"/>
        <end position="694"/>
    </location>
</feature>
<evidence type="ECO:0000256" key="1">
    <source>
        <dbReference type="PROSITE-ProRule" id="PRU00339"/>
    </source>
</evidence>
<proteinExistence type="predicted"/>
<feature type="repeat" description="TPR" evidence="1">
    <location>
        <begin position="321"/>
        <end position="354"/>
    </location>
</feature>
<dbReference type="Proteomes" id="UP000534783">
    <property type="component" value="Unassembled WGS sequence"/>
</dbReference>
<feature type="repeat" description="TPR" evidence="1">
    <location>
        <begin position="355"/>
        <end position="388"/>
    </location>
</feature>
<sequence length="710" mass="81645">MDEKDHKERPTETETIPRNALRRPRPFWKNILFTIIIVTAFFGLLELLLALIGVRSVLVTEDPFVGFAEEIPLFVEERQPDGSVLLKTARNKWDWFNRDQAFPKEKSGNSYRIFCMGGSTTYGHPYYDRVSFCGWLRAFLRAADPSRDWEVINAGGISYASYRVAHLMNELTQYHPDLFIVYSGQNEFLEQRSYGGLMEQPPWALRASALLSRTRTWAAIEQALEAVRPDSIKKAKERYQLSGEVNEILTHTLGPTTYRRNDPLKERIIAHFRLNLIRMVQIARESGAEILFVQPAINLKEMSPFKSEHKEGLGEEGLRRWEERYRRGGELQKEGRFDEALAAYREALQIDDRYADLHYRIGQVLFEMKKYDEAEKAFRRAVEEDIVPLRILRSMQQVVEEVAADEGAPLVDFPRLLREAYLRQYDHAVFGKEYFVDHVHTNIEGYRLLGLALLDQMARQKIVTPGPSWGAETIRTVEKEVMSGLNRFADGLALKNLGKLFDWAGKFEEANAVFLRALEALGPDAEIYRRLTTSAMGRGAFDEAIFYLSQAAVLEPDRPEIHHKLARLLAQQGRIEEAIEHYRMELQRFPNNYIVHTDLAVMLARKGENEAARGHFDAALKLSPDFEFAHLNLAILLAKERRYEEALAHNREVLRVNPAQHLAHIYSGVILKNQGKTEAAIQHFSEAVRLKPDDPVAKKNLEEALADRKK</sequence>
<keyword evidence="4" id="KW-1185">Reference proteome</keyword>
<dbReference type="EMBL" id="VTOW01000001">
    <property type="protein sequence ID" value="NKE70809.1"/>
    <property type="molecule type" value="Genomic_DNA"/>
</dbReference>
<dbReference type="SUPFAM" id="SSF48452">
    <property type="entry name" value="TPR-like"/>
    <property type="match status" value="2"/>
</dbReference>
<dbReference type="SMART" id="SM00028">
    <property type="entry name" value="TPR"/>
    <property type="match status" value="8"/>
</dbReference>
<comment type="caution">
    <text evidence="3">The sequence shown here is derived from an EMBL/GenBank/DDBJ whole genome shotgun (WGS) entry which is preliminary data.</text>
</comment>
<organism evidence="3 4">
    <name type="scientific">Candidatus Manganitrophus noduliformans</name>
    <dbReference type="NCBI Taxonomy" id="2606439"/>
    <lineage>
        <taxon>Bacteria</taxon>
        <taxon>Pseudomonadati</taxon>
        <taxon>Nitrospirota</taxon>
        <taxon>Nitrospiria</taxon>
        <taxon>Candidatus Troglogloeales</taxon>
        <taxon>Candidatus Manganitrophaceae</taxon>
        <taxon>Candidatus Manganitrophus</taxon>
    </lineage>
</organism>
<dbReference type="GO" id="GO:0016788">
    <property type="term" value="F:hydrolase activity, acting on ester bonds"/>
    <property type="evidence" value="ECO:0007669"/>
    <property type="project" value="UniProtKB-ARBA"/>
</dbReference>
<keyword evidence="2" id="KW-0472">Membrane</keyword>
<dbReference type="PROSITE" id="PS50293">
    <property type="entry name" value="TPR_REGION"/>
    <property type="match status" value="1"/>
</dbReference>
<gene>
    <name evidence="3" type="ORF">MNODULE_08670</name>
</gene>
<dbReference type="PANTHER" id="PTHR12558:SF13">
    <property type="entry name" value="CELL DIVISION CYCLE PROTEIN 27 HOMOLOG"/>
    <property type="match status" value="1"/>
</dbReference>
<dbReference type="Gene3D" id="1.25.40.10">
    <property type="entry name" value="Tetratricopeptide repeat domain"/>
    <property type="match status" value="3"/>
</dbReference>
<protein>
    <submittedName>
        <fullName evidence="3">Tetratricopeptide repeat protein</fullName>
    </submittedName>
</protein>
<dbReference type="PROSITE" id="PS50005">
    <property type="entry name" value="TPR"/>
    <property type="match status" value="6"/>
</dbReference>
<dbReference type="InterPro" id="IPR019734">
    <property type="entry name" value="TPR_rpt"/>
</dbReference>